<evidence type="ECO:0000313" key="4">
    <source>
        <dbReference type="Proteomes" id="UP000193560"/>
    </source>
</evidence>
<evidence type="ECO:0000259" key="2">
    <source>
        <dbReference type="PROSITE" id="PS51762"/>
    </source>
</evidence>
<dbReference type="GO" id="GO:0005975">
    <property type="term" value="P:carbohydrate metabolic process"/>
    <property type="evidence" value="ECO:0007669"/>
    <property type="project" value="InterPro"/>
</dbReference>
<accession>A0A1X2ISL3</accession>
<keyword evidence="3" id="KW-0430">Lectin</keyword>
<sequence>MNRVPLWIQWFTLLVFCNSTLQGQLTANSGQRDVLCDCGYHDPSTNDQAVWANAWIIDFGNSMNDVSLSTPTSMSHLKKDFFMANYEIPAKYKDSYSRHFSANNVKIQNEALHLVVTVDNTTLSPEMQQKHSATRCGAIGTKRQDILYGSFRSLMRLTSSSGTVQSMYFFHPGGEIDIEILGAVTPPQSYFAIHPGLQEPNGRASALTHDNHHLGFDPSSGFHEYRFDWYPDRAEFYIDGHLAQTLTTNIPQTPGRFMFSHWSDGNPKFSHGPPANDASMEIKSIVALSIHLLDRIK</sequence>
<name>A0A1X2ISL3_9FUNG</name>
<dbReference type="OrthoDB" id="25131at2759"/>
<dbReference type="InterPro" id="IPR000757">
    <property type="entry name" value="Beta-glucanase-like"/>
</dbReference>
<evidence type="ECO:0000313" key="3">
    <source>
        <dbReference type="EMBL" id="ORZ21521.1"/>
    </source>
</evidence>
<dbReference type="AlphaFoldDB" id="A0A1X2ISL3"/>
<dbReference type="Pfam" id="PF00722">
    <property type="entry name" value="Glyco_hydro_16"/>
    <property type="match status" value="1"/>
</dbReference>
<dbReference type="PANTHER" id="PTHR38121">
    <property type="entry name" value="GH16 DOMAIN-CONTAINING PROTEIN"/>
    <property type="match status" value="1"/>
</dbReference>
<dbReference type="PANTHER" id="PTHR38121:SF2">
    <property type="entry name" value="ACYLTRANSFERASE 3 DOMAIN-CONTAINING PROTEIN"/>
    <property type="match status" value="1"/>
</dbReference>
<dbReference type="PROSITE" id="PS51762">
    <property type="entry name" value="GH16_2"/>
    <property type="match status" value="1"/>
</dbReference>
<protein>
    <submittedName>
        <fullName evidence="3">Concanavalin A-like lectin/glucanase domain-containing protein</fullName>
    </submittedName>
</protein>
<dbReference type="SUPFAM" id="SSF49899">
    <property type="entry name" value="Concanavalin A-like lectins/glucanases"/>
    <property type="match status" value="1"/>
</dbReference>
<keyword evidence="1" id="KW-0732">Signal</keyword>
<feature type="signal peptide" evidence="1">
    <location>
        <begin position="1"/>
        <end position="22"/>
    </location>
</feature>
<dbReference type="Gene3D" id="2.60.120.200">
    <property type="match status" value="1"/>
</dbReference>
<feature type="domain" description="GH16" evidence="2">
    <location>
        <begin position="57"/>
        <end position="293"/>
    </location>
</feature>
<dbReference type="EMBL" id="MCGE01000005">
    <property type="protein sequence ID" value="ORZ21521.1"/>
    <property type="molecule type" value="Genomic_DNA"/>
</dbReference>
<evidence type="ECO:0000256" key="1">
    <source>
        <dbReference type="SAM" id="SignalP"/>
    </source>
</evidence>
<dbReference type="STRING" id="90262.A0A1X2ISL3"/>
<dbReference type="Proteomes" id="UP000193560">
    <property type="component" value="Unassembled WGS sequence"/>
</dbReference>
<organism evidence="3 4">
    <name type="scientific">Absidia repens</name>
    <dbReference type="NCBI Taxonomy" id="90262"/>
    <lineage>
        <taxon>Eukaryota</taxon>
        <taxon>Fungi</taxon>
        <taxon>Fungi incertae sedis</taxon>
        <taxon>Mucoromycota</taxon>
        <taxon>Mucoromycotina</taxon>
        <taxon>Mucoromycetes</taxon>
        <taxon>Mucorales</taxon>
        <taxon>Cunninghamellaceae</taxon>
        <taxon>Absidia</taxon>
    </lineage>
</organism>
<comment type="caution">
    <text evidence="3">The sequence shown here is derived from an EMBL/GenBank/DDBJ whole genome shotgun (WGS) entry which is preliminary data.</text>
</comment>
<reference evidence="3 4" key="1">
    <citation type="submission" date="2016-07" db="EMBL/GenBank/DDBJ databases">
        <title>Pervasive Adenine N6-methylation of Active Genes in Fungi.</title>
        <authorList>
            <consortium name="DOE Joint Genome Institute"/>
            <person name="Mondo S.J."/>
            <person name="Dannebaum R.O."/>
            <person name="Kuo R.C."/>
            <person name="Labutti K."/>
            <person name="Haridas S."/>
            <person name="Kuo A."/>
            <person name="Salamov A."/>
            <person name="Ahrendt S.R."/>
            <person name="Lipzen A."/>
            <person name="Sullivan W."/>
            <person name="Andreopoulos W.B."/>
            <person name="Clum A."/>
            <person name="Lindquist E."/>
            <person name="Daum C."/>
            <person name="Ramamoorthy G.K."/>
            <person name="Gryganskyi A."/>
            <person name="Culley D."/>
            <person name="Magnuson J.K."/>
            <person name="James T.Y."/>
            <person name="O'Malley M.A."/>
            <person name="Stajich J.E."/>
            <person name="Spatafora J.W."/>
            <person name="Visel A."/>
            <person name="Grigoriev I.V."/>
        </authorList>
    </citation>
    <scope>NUCLEOTIDE SEQUENCE [LARGE SCALE GENOMIC DNA]</scope>
    <source>
        <strain evidence="3 4">NRRL 1336</strain>
    </source>
</reference>
<dbReference type="GO" id="GO:0030246">
    <property type="term" value="F:carbohydrate binding"/>
    <property type="evidence" value="ECO:0007669"/>
    <property type="project" value="UniProtKB-KW"/>
</dbReference>
<dbReference type="InterPro" id="IPR013320">
    <property type="entry name" value="ConA-like_dom_sf"/>
</dbReference>
<keyword evidence="4" id="KW-1185">Reference proteome</keyword>
<feature type="chain" id="PRO_5013095173" evidence="1">
    <location>
        <begin position="23"/>
        <end position="297"/>
    </location>
</feature>
<gene>
    <name evidence="3" type="ORF">BCR42DRAFT_346411</name>
</gene>
<dbReference type="CDD" id="cd00413">
    <property type="entry name" value="Glyco_hydrolase_16"/>
    <property type="match status" value="1"/>
</dbReference>
<dbReference type="GO" id="GO:0004553">
    <property type="term" value="F:hydrolase activity, hydrolyzing O-glycosyl compounds"/>
    <property type="evidence" value="ECO:0007669"/>
    <property type="project" value="InterPro"/>
</dbReference>
<proteinExistence type="predicted"/>